<dbReference type="EMBL" id="JAUOTP010000004">
    <property type="protein sequence ID" value="MDO6414835.1"/>
    <property type="molecule type" value="Genomic_DNA"/>
</dbReference>
<evidence type="ECO:0000313" key="1">
    <source>
        <dbReference type="EMBL" id="MDO6414835.1"/>
    </source>
</evidence>
<evidence type="ECO:0000313" key="2">
    <source>
        <dbReference type="Proteomes" id="UP001169764"/>
    </source>
</evidence>
<dbReference type="Gene3D" id="3.40.50.1110">
    <property type="entry name" value="SGNH hydrolase"/>
    <property type="match status" value="3"/>
</dbReference>
<dbReference type="GO" id="GO:0016787">
    <property type="term" value="F:hydrolase activity"/>
    <property type="evidence" value="ECO:0007669"/>
    <property type="project" value="UniProtKB-KW"/>
</dbReference>
<dbReference type="InterPro" id="IPR036514">
    <property type="entry name" value="SGNH_hydro_sf"/>
</dbReference>
<proteinExistence type="predicted"/>
<accession>A0ABT8Y937</accession>
<keyword evidence="1" id="KW-0378">Hydrolase</keyword>
<dbReference type="Proteomes" id="UP001169764">
    <property type="component" value="Unassembled WGS sequence"/>
</dbReference>
<gene>
    <name evidence="1" type="ORF">Q4F19_10630</name>
</gene>
<keyword evidence="2" id="KW-1185">Reference proteome</keyword>
<name>A0ABT8Y937_9SPHN</name>
<reference evidence="1" key="1">
    <citation type="submission" date="2023-07" db="EMBL/GenBank/DDBJ databases">
        <authorList>
            <person name="Kim M."/>
        </authorList>
    </citation>
    <scope>NUCLEOTIDE SEQUENCE</scope>
    <source>
        <strain evidence="1">BIUV-7</strain>
    </source>
</reference>
<dbReference type="SUPFAM" id="SSF52266">
    <property type="entry name" value="SGNH hydrolase"/>
    <property type="match status" value="1"/>
</dbReference>
<protein>
    <submittedName>
        <fullName evidence="1">SGNH/GDSL hydrolase family protein</fullName>
    </submittedName>
</protein>
<organism evidence="1 2">
    <name type="scientific">Sphingomonas natans</name>
    <dbReference type="NCBI Taxonomy" id="3063330"/>
    <lineage>
        <taxon>Bacteria</taxon>
        <taxon>Pseudomonadati</taxon>
        <taxon>Pseudomonadota</taxon>
        <taxon>Alphaproteobacteria</taxon>
        <taxon>Sphingomonadales</taxon>
        <taxon>Sphingomonadaceae</taxon>
        <taxon>Sphingomonas</taxon>
    </lineage>
</organism>
<sequence length="467" mass="48736">MIGLLLAAGAALGAGEGLSNTQVLQPFFAKLAKANAPGAPKSKPLHILQIGDSHSAGDMISGALRETLQGRYGGGGRGVLAPGRPYDGYLTRGVTVSMSPDWSIASDFGKGWGDGHPPLGLSAFTLTSRAPGATMALEAEASERFDRVVLCAMAGPGAGALTVRIGDQSEQRLSWASASARPECRTLTAPTPQTHVDITTDGGPVTLTSWATFFDHGGIALSNVGVVGSQLVHFGRTDDSVVAEEMQTYDPDLIVLAFGTNEGFAPRVSPFEYEAILRSQIGRIRRLAGNVPILLLGAPDALTRRSDLLANGPGGDSSACRDGGELPVVTAAAPVLDPSAGTGLAAAMAKLGTYLGVTQAPTPPKSIYPPGAVVQPLPVRPPETARNPLFPPAGLSVVRDIQRRVATSLHVAFWDWEGRMGGRCTALRWVRANPPLMRSDYVHYTKAGGKEIADRLQADLDRASGAK</sequence>
<comment type="caution">
    <text evidence="1">The sequence shown here is derived from an EMBL/GenBank/DDBJ whole genome shotgun (WGS) entry which is preliminary data.</text>
</comment>
<dbReference type="RefSeq" id="WP_303542366.1">
    <property type="nucleotide sequence ID" value="NZ_JAUOTP010000004.1"/>
</dbReference>